<dbReference type="CDD" id="cd18617">
    <property type="entry name" value="GH43_XynB-like"/>
    <property type="match status" value="1"/>
</dbReference>
<dbReference type="GO" id="GO:0005975">
    <property type="term" value="P:carbohydrate metabolic process"/>
    <property type="evidence" value="ECO:0007669"/>
    <property type="project" value="InterPro"/>
</dbReference>
<keyword evidence="9" id="KW-1185">Reference proteome</keyword>
<comment type="similarity">
    <text evidence="1 6">Belongs to the glycosyl hydrolase 43 family.</text>
</comment>
<comment type="caution">
    <text evidence="8">The sequence shown here is derived from an EMBL/GenBank/DDBJ whole genome shotgun (WGS) entry which is preliminary data.</text>
</comment>
<keyword evidence="3 6" id="KW-0326">Glycosidase</keyword>
<dbReference type="Gene3D" id="2.115.10.20">
    <property type="entry name" value="Glycosyl hydrolase domain, family 43"/>
    <property type="match status" value="1"/>
</dbReference>
<dbReference type="PANTHER" id="PTHR42812:SF12">
    <property type="entry name" value="BETA-XYLOSIDASE-RELATED"/>
    <property type="match status" value="1"/>
</dbReference>
<evidence type="ECO:0000313" key="8">
    <source>
        <dbReference type="EMBL" id="KAH7117425.1"/>
    </source>
</evidence>
<sequence>MEHLRVNPIIPGFAPDPSLVQVDGTYFLVNSSFHMFPGLPIYASKDLVSWTQIGNAINRRSQLSLQQSFTKLYGPEDTDERMAAEGGLFAPTIRYHKGTFYIVCTNVMNHPDLPPAESDLHNFILSTRDIWANEWSDPVFYDFQSIDPSLFWDDDGKVYVIGAAGFGPETKIRQFQIDLETGKKLSEERLLWEGITKVYPEGPHMYKKDGWYYLLIAEGGCFADHHTNMARSMNIWGPYEANPANPVLAKTDPNDYIQYTGHGDLFQDASGQWYFVCLGVRKTKEGRFILGRESVLTTARWPAGEYPSIDVLKLDVPIHGGVQERPEWPFKDNHTSFTPRLDLLHIRDPIEDHYEYHGRKIILTANKTKLDQAGEPVTFVGKRQRLLEGKASVVLDPPLNGQCGALEAGIAYYKDELRFCRIFLNVKSREVVWEIVNKARYIGRRMVRSLDAFPTGGSHAKLRFEITYTESAIVFSYSADVDGNVGEPEVMGMIDTLEMTGHDFVGPVVGIFATGETETKVHFRNFDVDA</sequence>
<protein>
    <submittedName>
        <fullName evidence="8">Xylosidase/arabinosidase</fullName>
    </submittedName>
</protein>
<dbReference type="InterPro" id="IPR041542">
    <property type="entry name" value="GH43_C2"/>
</dbReference>
<evidence type="ECO:0000256" key="2">
    <source>
        <dbReference type="ARBA" id="ARBA00022801"/>
    </source>
</evidence>
<dbReference type="GO" id="GO:0004553">
    <property type="term" value="F:hydrolase activity, hydrolyzing O-glycosyl compounds"/>
    <property type="evidence" value="ECO:0007669"/>
    <property type="project" value="InterPro"/>
</dbReference>
<dbReference type="Pfam" id="PF04616">
    <property type="entry name" value="Glyco_hydro_43"/>
    <property type="match status" value="1"/>
</dbReference>
<dbReference type="InterPro" id="IPR023296">
    <property type="entry name" value="Glyco_hydro_beta-prop_sf"/>
</dbReference>
<evidence type="ECO:0000259" key="7">
    <source>
        <dbReference type="Pfam" id="PF17851"/>
    </source>
</evidence>
<evidence type="ECO:0000256" key="1">
    <source>
        <dbReference type="ARBA" id="ARBA00009865"/>
    </source>
</evidence>
<gene>
    <name evidence="8" type="ORF">EDB81DRAFT_701746</name>
</gene>
<feature type="site" description="Important for catalytic activity, responsible for pKa modulation of the active site Glu and correct orientation of both the proton donor and substrate" evidence="5">
    <location>
        <position position="147"/>
    </location>
</feature>
<dbReference type="Proteomes" id="UP000738349">
    <property type="component" value="Unassembled WGS sequence"/>
</dbReference>
<dbReference type="SUPFAM" id="SSF75005">
    <property type="entry name" value="Arabinanase/levansucrase/invertase"/>
    <property type="match status" value="1"/>
</dbReference>
<dbReference type="SUPFAM" id="SSF49899">
    <property type="entry name" value="Concanavalin A-like lectins/glucanases"/>
    <property type="match status" value="1"/>
</dbReference>
<evidence type="ECO:0000256" key="6">
    <source>
        <dbReference type="RuleBase" id="RU361187"/>
    </source>
</evidence>
<feature type="active site" description="Proton acceptor" evidence="4">
    <location>
        <position position="16"/>
    </location>
</feature>
<evidence type="ECO:0000256" key="5">
    <source>
        <dbReference type="PIRSR" id="PIRSR606710-2"/>
    </source>
</evidence>
<dbReference type="AlphaFoldDB" id="A0A9P9IFF4"/>
<evidence type="ECO:0000256" key="3">
    <source>
        <dbReference type="ARBA" id="ARBA00023295"/>
    </source>
</evidence>
<dbReference type="EMBL" id="JAGMUV010000028">
    <property type="protein sequence ID" value="KAH7117425.1"/>
    <property type="molecule type" value="Genomic_DNA"/>
</dbReference>
<dbReference type="OrthoDB" id="408373at2759"/>
<dbReference type="PANTHER" id="PTHR42812">
    <property type="entry name" value="BETA-XYLOSIDASE"/>
    <property type="match status" value="1"/>
</dbReference>
<keyword evidence="2 6" id="KW-0378">Hydrolase</keyword>
<accession>A0A9P9IFF4</accession>
<feature type="active site" description="Proton donor" evidence="4">
    <location>
        <position position="201"/>
    </location>
</feature>
<feature type="domain" description="Beta-xylosidase C-terminal Concanavalin A-like" evidence="7">
    <location>
        <begin position="339"/>
        <end position="528"/>
    </location>
</feature>
<dbReference type="InterPro" id="IPR006710">
    <property type="entry name" value="Glyco_hydro_43"/>
</dbReference>
<reference evidence="8" key="1">
    <citation type="journal article" date="2021" name="Nat. Commun.">
        <title>Genetic determinants of endophytism in the Arabidopsis root mycobiome.</title>
        <authorList>
            <person name="Mesny F."/>
            <person name="Miyauchi S."/>
            <person name="Thiergart T."/>
            <person name="Pickel B."/>
            <person name="Atanasova L."/>
            <person name="Karlsson M."/>
            <person name="Huettel B."/>
            <person name="Barry K.W."/>
            <person name="Haridas S."/>
            <person name="Chen C."/>
            <person name="Bauer D."/>
            <person name="Andreopoulos W."/>
            <person name="Pangilinan J."/>
            <person name="LaButti K."/>
            <person name="Riley R."/>
            <person name="Lipzen A."/>
            <person name="Clum A."/>
            <person name="Drula E."/>
            <person name="Henrissat B."/>
            <person name="Kohler A."/>
            <person name="Grigoriev I.V."/>
            <person name="Martin F.M."/>
            <person name="Hacquard S."/>
        </authorList>
    </citation>
    <scope>NUCLEOTIDE SEQUENCE</scope>
    <source>
        <strain evidence="8">MPI-CAGE-AT-0147</strain>
    </source>
</reference>
<dbReference type="Gene3D" id="2.60.120.200">
    <property type="match status" value="1"/>
</dbReference>
<dbReference type="InterPro" id="IPR013320">
    <property type="entry name" value="ConA-like_dom_sf"/>
</dbReference>
<proteinExistence type="inferred from homology"/>
<dbReference type="Pfam" id="PF17851">
    <property type="entry name" value="GH43_C2"/>
    <property type="match status" value="1"/>
</dbReference>
<dbReference type="InterPro" id="IPR051795">
    <property type="entry name" value="Glycosyl_Hydrlase_43"/>
</dbReference>
<evidence type="ECO:0000256" key="4">
    <source>
        <dbReference type="PIRSR" id="PIRSR606710-1"/>
    </source>
</evidence>
<evidence type="ECO:0000313" key="9">
    <source>
        <dbReference type="Proteomes" id="UP000738349"/>
    </source>
</evidence>
<name>A0A9P9IFF4_9HYPO</name>
<organism evidence="8 9">
    <name type="scientific">Dactylonectria macrodidyma</name>
    <dbReference type="NCBI Taxonomy" id="307937"/>
    <lineage>
        <taxon>Eukaryota</taxon>
        <taxon>Fungi</taxon>
        <taxon>Dikarya</taxon>
        <taxon>Ascomycota</taxon>
        <taxon>Pezizomycotina</taxon>
        <taxon>Sordariomycetes</taxon>
        <taxon>Hypocreomycetidae</taxon>
        <taxon>Hypocreales</taxon>
        <taxon>Nectriaceae</taxon>
        <taxon>Dactylonectria</taxon>
    </lineage>
</organism>